<name>A0ACC2SB87_9FUNG</name>
<sequence>MEDALMDCLLIGAAFSACGGWGCLVPVSQLRLPLCNWTSMLQNSQLAWSQMLVILVHVHQRLNDNHYLFPAHKRPVANIQLPTKHSYCSDPSHSTCDE</sequence>
<gene>
    <name evidence="1" type="ORF">DSO57_1001603</name>
</gene>
<evidence type="ECO:0000313" key="1">
    <source>
        <dbReference type="EMBL" id="KAJ9059534.1"/>
    </source>
</evidence>
<proteinExistence type="predicted"/>
<comment type="caution">
    <text evidence="1">The sequence shown here is derived from an EMBL/GenBank/DDBJ whole genome shotgun (WGS) entry which is preliminary data.</text>
</comment>
<accession>A0ACC2SB87</accession>
<dbReference type="Proteomes" id="UP001165960">
    <property type="component" value="Unassembled WGS sequence"/>
</dbReference>
<protein>
    <submittedName>
        <fullName evidence="1">Uncharacterized protein</fullName>
    </submittedName>
</protein>
<evidence type="ECO:0000313" key="2">
    <source>
        <dbReference type="Proteomes" id="UP001165960"/>
    </source>
</evidence>
<organism evidence="1 2">
    <name type="scientific">Entomophthora muscae</name>
    <dbReference type="NCBI Taxonomy" id="34485"/>
    <lineage>
        <taxon>Eukaryota</taxon>
        <taxon>Fungi</taxon>
        <taxon>Fungi incertae sedis</taxon>
        <taxon>Zoopagomycota</taxon>
        <taxon>Entomophthoromycotina</taxon>
        <taxon>Entomophthoromycetes</taxon>
        <taxon>Entomophthorales</taxon>
        <taxon>Entomophthoraceae</taxon>
        <taxon>Entomophthora</taxon>
    </lineage>
</organism>
<dbReference type="EMBL" id="QTSX02005683">
    <property type="protein sequence ID" value="KAJ9059534.1"/>
    <property type="molecule type" value="Genomic_DNA"/>
</dbReference>
<keyword evidence="2" id="KW-1185">Reference proteome</keyword>
<reference evidence="1" key="1">
    <citation type="submission" date="2022-04" db="EMBL/GenBank/DDBJ databases">
        <title>Genome of the entomopathogenic fungus Entomophthora muscae.</title>
        <authorList>
            <person name="Elya C."/>
            <person name="Lovett B.R."/>
            <person name="Lee E."/>
            <person name="Macias A.M."/>
            <person name="Hajek A.E."/>
            <person name="De Bivort B.L."/>
            <person name="Kasson M.T."/>
            <person name="De Fine Licht H.H."/>
            <person name="Stajich J.E."/>
        </authorList>
    </citation>
    <scope>NUCLEOTIDE SEQUENCE</scope>
    <source>
        <strain evidence="1">Berkeley</strain>
    </source>
</reference>